<keyword evidence="6 7" id="KW-0479">Metal-binding</keyword>
<keyword evidence="5 6" id="KW-0464">Manganese</keyword>
<evidence type="ECO:0000313" key="10">
    <source>
        <dbReference type="Proteomes" id="UP001489004"/>
    </source>
</evidence>
<protein>
    <recommendedName>
        <fullName evidence="7">Germin-like protein</fullName>
    </recommendedName>
</protein>
<dbReference type="Proteomes" id="UP001489004">
    <property type="component" value="Unassembled WGS sequence"/>
</dbReference>
<evidence type="ECO:0000256" key="1">
    <source>
        <dbReference type="ARBA" id="ARBA00004271"/>
    </source>
</evidence>
<dbReference type="AlphaFoldDB" id="A0AAW1PFE3"/>
<evidence type="ECO:0000256" key="7">
    <source>
        <dbReference type="RuleBase" id="RU366015"/>
    </source>
</evidence>
<gene>
    <name evidence="9" type="ORF">WJX72_001603</name>
</gene>
<evidence type="ECO:0000256" key="2">
    <source>
        <dbReference type="ARBA" id="ARBA00007456"/>
    </source>
</evidence>
<sequence length="131" mass="13246">MSTTLVWHTGGLQNITLTVSPGEVFVAVQGLLHFNHNPSCNPLVYFQSFNSADPGTVNIIAALAALNGATPLGAAAIKASNAGTVTASPQGAFSLDEDCLARCKLPATGAPGDGLGGLPNEFRALFGLAPV</sequence>
<evidence type="ECO:0000256" key="5">
    <source>
        <dbReference type="ARBA" id="ARBA00023211"/>
    </source>
</evidence>
<keyword evidence="3 7" id="KW-0052">Apoplast</keyword>
<evidence type="ECO:0000259" key="8">
    <source>
        <dbReference type="Pfam" id="PF00190"/>
    </source>
</evidence>
<name>A0AAW1PFE3_9CHLO</name>
<dbReference type="PRINTS" id="PR00325">
    <property type="entry name" value="GERMIN"/>
</dbReference>
<feature type="binding site" evidence="6">
    <location>
        <position position="33"/>
    </location>
    <ligand>
        <name>Mn(2+)</name>
        <dbReference type="ChEBI" id="CHEBI:29035"/>
    </ligand>
</feature>
<keyword evidence="4 7" id="KW-0964">Secreted</keyword>
<dbReference type="InterPro" id="IPR014710">
    <property type="entry name" value="RmlC-like_jellyroll"/>
</dbReference>
<organism evidence="9 10">
    <name type="scientific">[Myrmecia] bisecta</name>
    <dbReference type="NCBI Taxonomy" id="41462"/>
    <lineage>
        <taxon>Eukaryota</taxon>
        <taxon>Viridiplantae</taxon>
        <taxon>Chlorophyta</taxon>
        <taxon>core chlorophytes</taxon>
        <taxon>Trebouxiophyceae</taxon>
        <taxon>Trebouxiales</taxon>
        <taxon>Trebouxiaceae</taxon>
        <taxon>Myrmecia</taxon>
    </lineage>
</organism>
<dbReference type="InterPro" id="IPR011051">
    <property type="entry name" value="RmlC_Cupin_sf"/>
</dbReference>
<dbReference type="GO" id="GO:0030145">
    <property type="term" value="F:manganese ion binding"/>
    <property type="evidence" value="ECO:0007669"/>
    <property type="project" value="UniProtKB-UniRule"/>
</dbReference>
<proteinExistence type="inferred from homology"/>
<evidence type="ECO:0000256" key="3">
    <source>
        <dbReference type="ARBA" id="ARBA00022523"/>
    </source>
</evidence>
<dbReference type="GO" id="GO:0048046">
    <property type="term" value="C:apoplast"/>
    <property type="evidence" value="ECO:0007669"/>
    <property type="project" value="UniProtKB-SubCell"/>
</dbReference>
<accession>A0AAW1PFE3</accession>
<evidence type="ECO:0000256" key="6">
    <source>
        <dbReference type="PIRSR" id="PIRSR601929-2"/>
    </source>
</evidence>
<reference evidence="9 10" key="1">
    <citation type="journal article" date="2024" name="Nat. Commun.">
        <title>Phylogenomics reveals the evolutionary origins of lichenization in chlorophyte algae.</title>
        <authorList>
            <person name="Puginier C."/>
            <person name="Libourel C."/>
            <person name="Otte J."/>
            <person name="Skaloud P."/>
            <person name="Haon M."/>
            <person name="Grisel S."/>
            <person name="Petersen M."/>
            <person name="Berrin J.G."/>
            <person name="Delaux P.M."/>
            <person name="Dal Grande F."/>
            <person name="Keller J."/>
        </authorList>
    </citation>
    <scope>NUCLEOTIDE SEQUENCE [LARGE SCALE GENOMIC DNA]</scope>
    <source>
        <strain evidence="9 10">SAG 2043</strain>
    </source>
</reference>
<dbReference type="InterPro" id="IPR001929">
    <property type="entry name" value="Germin"/>
</dbReference>
<feature type="domain" description="Cupin type-1" evidence="8">
    <location>
        <begin position="14"/>
        <end position="67"/>
    </location>
</feature>
<evidence type="ECO:0000313" key="9">
    <source>
        <dbReference type="EMBL" id="KAK9808668.1"/>
    </source>
</evidence>
<dbReference type="EMBL" id="JALJOR010000011">
    <property type="protein sequence ID" value="KAK9808668.1"/>
    <property type="molecule type" value="Genomic_DNA"/>
</dbReference>
<dbReference type="Gene3D" id="2.60.120.10">
    <property type="entry name" value="Jelly Rolls"/>
    <property type="match status" value="1"/>
</dbReference>
<keyword evidence="10" id="KW-1185">Reference proteome</keyword>
<comment type="similarity">
    <text evidence="2 7">Belongs to the germin family.</text>
</comment>
<dbReference type="Pfam" id="PF00190">
    <property type="entry name" value="Cupin_1"/>
    <property type="match status" value="1"/>
</dbReference>
<dbReference type="InterPro" id="IPR006045">
    <property type="entry name" value="Cupin_1"/>
</dbReference>
<comment type="subcellular location">
    <subcellularLocation>
        <location evidence="1 7">Secreted</location>
        <location evidence="1 7">Extracellular space</location>
        <location evidence="1 7">Apoplast</location>
    </subcellularLocation>
</comment>
<comment type="caution">
    <text evidence="9">The sequence shown here is derived from an EMBL/GenBank/DDBJ whole genome shotgun (WGS) entry which is preliminary data.</text>
</comment>
<evidence type="ECO:0000256" key="4">
    <source>
        <dbReference type="ARBA" id="ARBA00022525"/>
    </source>
</evidence>
<dbReference type="SUPFAM" id="SSF51182">
    <property type="entry name" value="RmlC-like cupins"/>
    <property type="match status" value="1"/>
</dbReference>